<dbReference type="Proteomes" id="UP000176300">
    <property type="component" value="Unassembled WGS sequence"/>
</dbReference>
<reference evidence="1 2" key="1">
    <citation type="journal article" date="2016" name="Nat. Commun.">
        <title>Thousands of microbial genomes shed light on interconnected biogeochemical processes in an aquifer system.</title>
        <authorList>
            <person name="Anantharaman K."/>
            <person name="Brown C.T."/>
            <person name="Hug L.A."/>
            <person name="Sharon I."/>
            <person name="Castelle C.J."/>
            <person name="Probst A.J."/>
            <person name="Thomas B.C."/>
            <person name="Singh A."/>
            <person name="Wilkins M.J."/>
            <person name="Karaoz U."/>
            <person name="Brodie E.L."/>
            <person name="Williams K.H."/>
            <person name="Hubbard S.S."/>
            <person name="Banfield J.F."/>
        </authorList>
    </citation>
    <scope>NUCLEOTIDE SEQUENCE [LARGE SCALE GENOMIC DNA]</scope>
</reference>
<sequence>MSRQRINKEQIRKIQNSKGSYFVSLPIDKVRELGWRNGQRIIIAKQGSKLIITDWKRKKKNPEPPVIVE</sequence>
<accession>A0A1F6NGV3</accession>
<gene>
    <name evidence="1" type="ORF">A2373_00805</name>
</gene>
<name>A0A1F6NGV3_9BACT</name>
<protein>
    <recommendedName>
        <fullName evidence="3">SpoVT-AbrB domain-containing protein</fullName>
    </recommendedName>
</protein>
<organism evidence="1 2">
    <name type="scientific">Candidatus Magasanikbacteria bacterium RIFOXYB1_FULL_40_15</name>
    <dbReference type="NCBI Taxonomy" id="1798697"/>
    <lineage>
        <taxon>Bacteria</taxon>
        <taxon>Candidatus Magasanikiibacteriota</taxon>
    </lineage>
</organism>
<dbReference type="SUPFAM" id="SSF89447">
    <property type="entry name" value="AbrB/MazE/MraZ-like"/>
    <property type="match status" value="1"/>
</dbReference>
<proteinExistence type="predicted"/>
<evidence type="ECO:0000313" key="1">
    <source>
        <dbReference type="EMBL" id="OGH83072.1"/>
    </source>
</evidence>
<evidence type="ECO:0000313" key="2">
    <source>
        <dbReference type="Proteomes" id="UP000176300"/>
    </source>
</evidence>
<dbReference type="AlphaFoldDB" id="A0A1F6NGV3"/>
<dbReference type="STRING" id="1798697.A2373_00805"/>
<dbReference type="EMBL" id="MFQS01000022">
    <property type="protein sequence ID" value="OGH83072.1"/>
    <property type="molecule type" value="Genomic_DNA"/>
</dbReference>
<comment type="caution">
    <text evidence="1">The sequence shown here is derived from an EMBL/GenBank/DDBJ whole genome shotgun (WGS) entry which is preliminary data.</text>
</comment>
<evidence type="ECO:0008006" key="3">
    <source>
        <dbReference type="Google" id="ProtNLM"/>
    </source>
</evidence>
<dbReference type="InterPro" id="IPR037914">
    <property type="entry name" value="SpoVT-AbrB_sf"/>
</dbReference>